<name>A0A133VBQ3_9EURY</name>
<keyword evidence="3" id="KW-1185">Reference proteome</keyword>
<dbReference type="AlphaFoldDB" id="A0A133VBQ3"/>
<evidence type="ECO:0000259" key="1">
    <source>
        <dbReference type="Pfam" id="PF13186"/>
    </source>
</evidence>
<organism evidence="2 3">
    <name type="scientific">candidate division MSBL1 archaeon SCGC-AAA261F19</name>
    <dbReference type="NCBI Taxonomy" id="1698275"/>
    <lineage>
        <taxon>Archaea</taxon>
        <taxon>Methanobacteriati</taxon>
        <taxon>Methanobacteriota</taxon>
        <taxon>candidate division MSBL1</taxon>
    </lineage>
</organism>
<dbReference type="SUPFAM" id="SSF102114">
    <property type="entry name" value="Radical SAM enzymes"/>
    <property type="match status" value="1"/>
</dbReference>
<dbReference type="Proteomes" id="UP000070565">
    <property type="component" value="Unassembled WGS sequence"/>
</dbReference>
<dbReference type="Gene3D" id="3.20.20.70">
    <property type="entry name" value="Aldolase class I"/>
    <property type="match status" value="1"/>
</dbReference>
<comment type="caution">
    <text evidence="2">The sequence shown here is derived from an EMBL/GenBank/DDBJ whole genome shotgun (WGS) entry which is preliminary data.</text>
</comment>
<proteinExistence type="predicted"/>
<protein>
    <recommendedName>
        <fullName evidence="1">4Fe4S-binding SPASM domain-containing protein</fullName>
    </recommendedName>
</protein>
<dbReference type="InterPro" id="IPR013785">
    <property type="entry name" value="Aldolase_TIM"/>
</dbReference>
<dbReference type="CDD" id="cd21109">
    <property type="entry name" value="SPASM"/>
    <property type="match status" value="1"/>
</dbReference>
<dbReference type="Pfam" id="PF13186">
    <property type="entry name" value="SPASM"/>
    <property type="match status" value="1"/>
</dbReference>
<dbReference type="InterPro" id="IPR023885">
    <property type="entry name" value="4Fe4S-binding_SPASM_dom"/>
</dbReference>
<accession>A0A133VBQ3</accession>
<evidence type="ECO:0000313" key="3">
    <source>
        <dbReference type="Proteomes" id="UP000070565"/>
    </source>
</evidence>
<feature type="domain" description="4Fe4S-binding SPASM" evidence="1">
    <location>
        <begin position="3"/>
        <end position="66"/>
    </location>
</feature>
<gene>
    <name evidence="2" type="ORF">AKJ45_00290</name>
</gene>
<evidence type="ECO:0000313" key="2">
    <source>
        <dbReference type="EMBL" id="KXB03845.1"/>
    </source>
</evidence>
<sequence>MFWGDLKVLWNGDVTPCCRDYDAKCVLGNIQNKNLLDMWRGEQMNCLRYLHLQGRQDEIDLCRDCRPTSDRKYTYTSRWQAFAFLVRFLPRKILFSGFFNKFWNSLFKKYLFVD</sequence>
<dbReference type="InterPro" id="IPR058240">
    <property type="entry name" value="rSAM_sf"/>
</dbReference>
<reference evidence="2 3" key="1">
    <citation type="journal article" date="2016" name="Sci. Rep.">
        <title>Metabolic traits of an uncultured archaeal lineage -MSBL1- from brine pools of the Red Sea.</title>
        <authorList>
            <person name="Mwirichia R."/>
            <person name="Alam I."/>
            <person name="Rashid M."/>
            <person name="Vinu M."/>
            <person name="Ba-Alawi W."/>
            <person name="Anthony Kamau A."/>
            <person name="Kamanda Ngugi D."/>
            <person name="Goker M."/>
            <person name="Klenk H.P."/>
            <person name="Bajic V."/>
            <person name="Stingl U."/>
        </authorList>
    </citation>
    <scope>NUCLEOTIDE SEQUENCE [LARGE SCALE GENOMIC DNA]</scope>
    <source>
        <strain evidence="2">SCGC-AAA261F19</strain>
    </source>
</reference>
<dbReference type="EMBL" id="LHXZ01000002">
    <property type="protein sequence ID" value="KXB03845.1"/>
    <property type="molecule type" value="Genomic_DNA"/>
</dbReference>